<comment type="caution">
    <text evidence="2">The sequence shown here is derived from an EMBL/GenBank/DDBJ whole genome shotgun (WGS) entry which is preliminary data.</text>
</comment>
<sequence length="361" mass="36101">MKSRKALALCAVVGVTIAGLALSAPAQADPVSNSYALVGSDTLQDAGNALANGTNVTGTRVRAVAADGTSIGSFDAFGSAAIQTKSSGVYFARPAGSGDGVKALSRSIDGAPYSVAGNTTPAISITGQVDIARSSSGPASAAIDPNGLLAYVPFGRDALSYAYNGTGLDQLTGAQLKNIYECTLTVVNGVTVTPVLPQSGSGTAKFFLGAIGNPTLGSCVVPNVAENDGTVLNAAGKIVPFSVASWVAQKNGAAQNRTGTATLLGSTQGATAAFTGSGSSLVPNSAYYANSTWGRDTYVVVEYARITAGAQFDAGLAALVDRTKAKSLTNFAASITTSGAVKTKFGFLAPSDTTTIRAKLS</sequence>
<name>A0ABP7KR52_9MICO</name>
<dbReference type="Proteomes" id="UP001501803">
    <property type="component" value="Unassembled WGS sequence"/>
</dbReference>
<proteinExistence type="predicted"/>
<protein>
    <submittedName>
        <fullName evidence="2">Substrate-binding domain-containing protein</fullName>
    </submittedName>
</protein>
<reference evidence="3" key="1">
    <citation type="journal article" date="2019" name="Int. J. Syst. Evol. Microbiol.">
        <title>The Global Catalogue of Microorganisms (GCM) 10K type strain sequencing project: providing services to taxonomists for standard genome sequencing and annotation.</title>
        <authorList>
            <consortium name="The Broad Institute Genomics Platform"/>
            <consortium name="The Broad Institute Genome Sequencing Center for Infectious Disease"/>
            <person name="Wu L."/>
            <person name="Ma J."/>
        </authorList>
    </citation>
    <scope>NUCLEOTIDE SEQUENCE [LARGE SCALE GENOMIC DNA]</scope>
    <source>
        <strain evidence="3">JCM 17021</strain>
    </source>
</reference>
<dbReference type="Gene3D" id="3.40.190.10">
    <property type="entry name" value="Periplasmic binding protein-like II"/>
    <property type="match status" value="1"/>
</dbReference>
<organism evidence="2 3">
    <name type="scientific">Leifsonia kafniensis</name>
    <dbReference type="NCBI Taxonomy" id="475957"/>
    <lineage>
        <taxon>Bacteria</taxon>
        <taxon>Bacillati</taxon>
        <taxon>Actinomycetota</taxon>
        <taxon>Actinomycetes</taxon>
        <taxon>Micrococcales</taxon>
        <taxon>Microbacteriaceae</taxon>
        <taxon>Leifsonia</taxon>
    </lineage>
</organism>
<dbReference type="RefSeq" id="WP_345067724.1">
    <property type="nucleotide sequence ID" value="NZ_BAABCN010000008.1"/>
</dbReference>
<dbReference type="EMBL" id="BAABCN010000008">
    <property type="protein sequence ID" value="GAA3883879.1"/>
    <property type="molecule type" value="Genomic_DNA"/>
</dbReference>
<keyword evidence="3" id="KW-1185">Reference proteome</keyword>
<gene>
    <name evidence="2" type="ORF">GCM10022381_27580</name>
</gene>
<feature type="signal peptide" evidence="1">
    <location>
        <begin position="1"/>
        <end position="28"/>
    </location>
</feature>
<feature type="chain" id="PRO_5047005025" evidence="1">
    <location>
        <begin position="29"/>
        <end position="361"/>
    </location>
</feature>
<evidence type="ECO:0000313" key="3">
    <source>
        <dbReference type="Proteomes" id="UP001501803"/>
    </source>
</evidence>
<accession>A0ABP7KR52</accession>
<evidence type="ECO:0000313" key="2">
    <source>
        <dbReference type="EMBL" id="GAA3883879.1"/>
    </source>
</evidence>
<keyword evidence="1" id="KW-0732">Signal</keyword>
<dbReference type="SUPFAM" id="SSF53850">
    <property type="entry name" value="Periplasmic binding protein-like II"/>
    <property type="match status" value="1"/>
</dbReference>
<evidence type="ECO:0000256" key="1">
    <source>
        <dbReference type="SAM" id="SignalP"/>
    </source>
</evidence>